<dbReference type="InterPro" id="IPR022121">
    <property type="entry name" value="Peptidase_M73_camelysin"/>
</dbReference>
<dbReference type="RefSeq" id="WP_265582208.1">
    <property type="nucleotide sequence ID" value="NZ_CP036172.1"/>
</dbReference>
<keyword evidence="1" id="KW-1133">Transmembrane helix</keyword>
<sequence>MDQTKKIILTSLGVALIAFFIGGGTYAYFSDVEEVQNSTFTAGTLDLVVGNTTLPVVVNPLKPGDYNESYAELILNNTGNVAGVLNVSVGGLATNEGGVGTEPENVSEALLGGPIGLEKRLKVALLLDNGTGSGYHLIPDIGDSSLVWASSGDPSNDNNYFLLDNFSNTNTTTGSPQVDASPNIGTFTIAYKLPYETGNEVQGDSCSFNITFMLKQA</sequence>
<dbReference type="EMBL" id="CP036172">
    <property type="protein sequence ID" value="QSZ66837.1"/>
    <property type="molecule type" value="Genomic_DNA"/>
</dbReference>
<protein>
    <recommendedName>
        <fullName evidence="4">SipW-cognate class signal peptide</fullName>
    </recommendedName>
</protein>
<reference evidence="2" key="1">
    <citation type="journal article" date="2001" name="Int. J. Syst. Evol. Microbiol.">
        <title>Methanofollis aquaemaris sp. nov., a methanogen isolated from an aquaculture fish pond.</title>
        <authorList>
            <person name="Lai M.C."/>
            <person name="Chen S.C."/>
        </authorList>
    </citation>
    <scope>NUCLEOTIDE SEQUENCE</scope>
    <source>
        <strain evidence="2">N2F9704</strain>
    </source>
</reference>
<evidence type="ECO:0000313" key="3">
    <source>
        <dbReference type="Proteomes" id="UP001042704"/>
    </source>
</evidence>
<dbReference type="InterPro" id="IPR023833">
    <property type="entry name" value="Signal_pept_SipW-depend-type"/>
</dbReference>
<organism evidence="2 3">
    <name type="scientific">Methanofollis aquaemaris</name>
    <dbReference type="NCBI Taxonomy" id="126734"/>
    <lineage>
        <taxon>Archaea</taxon>
        <taxon>Methanobacteriati</taxon>
        <taxon>Methanobacteriota</taxon>
        <taxon>Stenosarchaea group</taxon>
        <taxon>Methanomicrobia</taxon>
        <taxon>Methanomicrobiales</taxon>
        <taxon>Methanomicrobiaceae</taxon>
        <taxon>Methanofollis</taxon>
    </lineage>
</organism>
<evidence type="ECO:0008006" key="4">
    <source>
        <dbReference type="Google" id="ProtNLM"/>
    </source>
</evidence>
<dbReference type="AlphaFoldDB" id="A0A8A3S3I9"/>
<keyword evidence="3" id="KW-1185">Reference proteome</keyword>
<feature type="transmembrane region" description="Helical" evidence="1">
    <location>
        <begin position="7"/>
        <end position="29"/>
    </location>
</feature>
<reference evidence="2" key="2">
    <citation type="submission" date="2019-02" db="EMBL/GenBank/DDBJ databases">
        <authorList>
            <person name="Chen S.-C."/>
            <person name="Chien H.-H."/>
            <person name="Lai M.-C."/>
        </authorList>
    </citation>
    <scope>NUCLEOTIDE SEQUENCE</scope>
    <source>
        <strain evidence="2">N2F9704</strain>
    </source>
</reference>
<keyword evidence="1" id="KW-0472">Membrane</keyword>
<dbReference type="NCBIfam" id="TIGR04088">
    <property type="entry name" value="cognate_SipW"/>
    <property type="match status" value="1"/>
</dbReference>
<dbReference type="Proteomes" id="UP001042704">
    <property type="component" value="Chromosome"/>
</dbReference>
<dbReference type="Pfam" id="PF12389">
    <property type="entry name" value="Peptidase_M73"/>
    <property type="match status" value="1"/>
</dbReference>
<proteinExistence type="predicted"/>
<accession>A0A8A3S3I9</accession>
<evidence type="ECO:0000256" key="1">
    <source>
        <dbReference type="SAM" id="Phobius"/>
    </source>
</evidence>
<gene>
    <name evidence="2" type="ORF">RJ40_04675</name>
</gene>
<name>A0A8A3S3I9_9EURY</name>
<dbReference type="GeneID" id="76423632"/>
<evidence type="ECO:0000313" key="2">
    <source>
        <dbReference type="EMBL" id="QSZ66837.1"/>
    </source>
</evidence>
<keyword evidence="1" id="KW-0812">Transmembrane</keyword>
<dbReference type="KEGG" id="maqe:RJ40_04675"/>